<evidence type="ECO:0000313" key="5">
    <source>
        <dbReference type="Proteomes" id="UP000789570"/>
    </source>
</evidence>
<feature type="region of interest" description="Disordered" evidence="2">
    <location>
        <begin position="79"/>
        <end position="98"/>
    </location>
</feature>
<keyword evidence="3" id="KW-1133">Transmembrane helix</keyword>
<sequence length="232" mass="27177">MIRYNNGNESDTEDYSTPVNDDILLPFTPLNTTTQTTSSRHEPSLNDLHRRHDSNTSPEGQQQYTTPPELVQYIPTEDDIHHHSRSSNSSEEESSNHLSINRRIHNIERTINNLQSSLITPRRISEIEKALEKLQAEVAASHERIEGLRRELNEREKNKRIINRSWSWFVKILAKHAIINFVILAIIFAAYALRSRRRHLPIKDSWLQRLRMRNRKVKQFAKSALTDFKSTH</sequence>
<gene>
    <name evidence="4" type="ORF">FCALED_LOCUS8555</name>
</gene>
<protein>
    <submittedName>
        <fullName evidence="4">2212_t:CDS:1</fullName>
    </submittedName>
</protein>
<feature type="compositionally biased region" description="Polar residues" evidence="2">
    <location>
        <begin position="1"/>
        <end position="19"/>
    </location>
</feature>
<feature type="compositionally biased region" description="Basic and acidic residues" evidence="2">
    <location>
        <begin position="39"/>
        <end position="54"/>
    </location>
</feature>
<keyword evidence="1" id="KW-0175">Coiled coil</keyword>
<comment type="caution">
    <text evidence="4">The sequence shown here is derived from an EMBL/GenBank/DDBJ whole genome shotgun (WGS) entry which is preliminary data.</text>
</comment>
<keyword evidence="3" id="KW-0812">Transmembrane</keyword>
<dbReference type="EMBL" id="CAJVPQ010002524">
    <property type="protein sequence ID" value="CAG8600250.1"/>
    <property type="molecule type" value="Genomic_DNA"/>
</dbReference>
<dbReference type="Proteomes" id="UP000789570">
    <property type="component" value="Unassembled WGS sequence"/>
</dbReference>
<dbReference type="OrthoDB" id="346910at2759"/>
<evidence type="ECO:0000256" key="3">
    <source>
        <dbReference type="SAM" id="Phobius"/>
    </source>
</evidence>
<feature type="transmembrane region" description="Helical" evidence="3">
    <location>
        <begin position="168"/>
        <end position="193"/>
    </location>
</feature>
<proteinExistence type="predicted"/>
<dbReference type="AlphaFoldDB" id="A0A9N9GEA8"/>
<keyword evidence="5" id="KW-1185">Reference proteome</keyword>
<accession>A0A9N9GEA8</accession>
<keyword evidence="3" id="KW-0472">Membrane</keyword>
<name>A0A9N9GEA8_9GLOM</name>
<reference evidence="4" key="1">
    <citation type="submission" date="2021-06" db="EMBL/GenBank/DDBJ databases">
        <authorList>
            <person name="Kallberg Y."/>
            <person name="Tangrot J."/>
            <person name="Rosling A."/>
        </authorList>
    </citation>
    <scope>NUCLEOTIDE SEQUENCE</scope>
    <source>
        <strain evidence="4">UK204</strain>
    </source>
</reference>
<evidence type="ECO:0000313" key="4">
    <source>
        <dbReference type="EMBL" id="CAG8600250.1"/>
    </source>
</evidence>
<feature type="region of interest" description="Disordered" evidence="2">
    <location>
        <begin position="1"/>
        <end position="66"/>
    </location>
</feature>
<evidence type="ECO:0000256" key="2">
    <source>
        <dbReference type="SAM" id="MobiDB-lite"/>
    </source>
</evidence>
<feature type="coiled-coil region" evidence="1">
    <location>
        <begin position="124"/>
        <end position="165"/>
    </location>
</feature>
<evidence type="ECO:0000256" key="1">
    <source>
        <dbReference type="SAM" id="Coils"/>
    </source>
</evidence>
<feature type="compositionally biased region" description="Low complexity" evidence="2">
    <location>
        <begin position="24"/>
        <end position="37"/>
    </location>
</feature>
<organism evidence="4 5">
    <name type="scientific">Funneliformis caledonium</name>
    <dbReference type="NCBI Taxonomy" id="1117310"/>
    <lineage>
        <taxon>Eukaryota</taxon>
        <taxon>Fungi</taxon>
        <taxon>Fungi incertae sedis</taxon>
        <taxon>Mucoromycota</taxon>
        <taxon>Glomeromycotina</taxon>
        <taxon>Glomeromycetes</taxon>
        <taxon>Glomerales</taxon>
        <taxon>Glomeraceae</taxon>
        <taxon>Funneliformis</taxon>
    </lineage>
</organism>
<feature type="compositionally biased region" description="Polar residues" evidence="2">
    <location>
        <begin position="55"/>
        <end position="66"/>
    </location>
</feature>